<dbReference type="InterPro" id="IPR050655">
    <property type="entry name" value="Plant_B3_domain"/>
</dbReference>
<keyword evidence="5" id="KW-0539">Nucleus</keyword>
<evidence type="ECO:0000259" key="7">
    <source>
        <dbReference type="PROSITE" id="PS50863"/>
    </source>
</evidence>
<dbReference type="Proteomes" id="UP000245207">
    <property type="component" value="Unassembled WGS sequence"/>
</dbReference>
<reference evidence="8 9" key="1">
    <citation type="journal article" date="2018" name="Mol. Plant">
        <title>The genome of Artemisia annua provides insight into the evolution of Asteraceae family and artemisinin biosynthesis.</title>
        <authorList>
            <person name="Shen Q."/>
            <person name="Zhang L."/>
            <person name="Liao Z."/>
            <person name="Wang S."/>
            <person name="Yan T."/>
            <person name="Shi P."/>
            <person name="Liu M."/>
            <person name="Fu X."/>
            <person name="Pan Q."/>
            <person name="Wang Y."/>
            <person name="Lv Z."/>
            <person name="Lu X."/>
            <person name="Zhang F."/>
            <person name="Jiang W."/>
            <person name="Ma Y."/>
            <person name="Chen M."/>
            <person name="Hao X."/>
            <person name="Li L."/>
            <person name="Tang Y."/>
            <person name="Lv G."/>
            <person name="Zhou Y."/>
            <person name="Sun X."/>
            <person name="Brodelius P.E."/>
            <person name="Rose J.K.C."/>
            <person name="Tang K."/>
        </authorList>
    </citation>
    <scope>NUCLEOTIDE SEQUENCE [LARGE SCALE GENOMIC DNA]</scope>
    <source>
        <strain evidence="9">cv. Huhao1</strain>
        <tissue evidence="8">Leaf</tissue>
    </source>
</reference>
<comment type="caution">
    <text evidence="8">The sequence shown here is derived from an EMBL/GenBank/DDBJ whole genome shotgun (WGS) entry which is preliminary data.</text>
</comment>
<dbReference type="GO" id="GO:0003677">
    <property type="term" value="F:DNA binding"/>
    <property type="evidence" value="ECO:0007669"/>
    <property type="project" value="UniProtKB-KW"/>
</dbReference>
<organism evidence="8 9">
    <name type="scientific">Artemisia annua</name>
    <name type="common">Sweet wormwood</name>
    <dbReference type="NCBI Taxonomy" id="35608"/>
    <lineage>
        <taxon>Eukaryota</taxon>
        <taxon>Viridiplantae</taxon>
        <taxon>Streptophyta</taxon>
        <taxon>Embryophyta</taxon>
        <taxon>Tracheophyta</taxon>
        <taxon>Spermatophyta</taxon>
        <taxon>Magnoliopsida</taxon>
        <taxon>eudicotyledons</taxon>
        <taxon>Gunneridae</taxon>
        <taxon>Pentapetalae</taxon>
        <taxon>asterids</taxon>
        <taxon>campanulids</taxon>
        <taxon>Asterales</taxon>
        <taxon>Asteraceae</taxon>
        <taxon>Asteroideae</taxon>
        <taxon>Anthemideae</taxon>
        <taxon>Artemisiinae</taxon>
        <taxon>Artemisia</taxon>
    </lineage>
</organism>
<evidence type="ECO:0000256" key="3">
    <source>
        <dbReference type="ARBA" id="ARBA00023125"/>
    </source>
</evidence>
<keyword evidence="3 8" id="KW-0238">DNA-binding</keyword>
<dbReference type="PANTHER" id="PTHR31920:SF129">
    <property type="entry name" value="B3 DOMAIN-CONTAINING TRANSCRIPTION FACTOR VRN1-LIKE"/>
    <property type="match status" value="1"/>
</dbReference>
<dbReference type="STRING" id="35608.A0A2U1LYP5"/>
<keyword evidence="4" id="KW-0804">Transcription</keyword>
<dbReference type="PROSITE" id="PS50863">
    <property type="entry name" value="B3"/>
    <property type="match status" value="2"/>
</dbReference>
<comment type="subcellular location">
    <subcellularLocation>
        <location evidence="1">Nucleus</location>
    </subcellularLocation>
</comment>
<dbReference type="InterPro" id="IPR003340">
    <property type="entry name" value="B3_DNA-bd"/>
</dbReference>
<sequence length="231" mass="26561">MSTMRPRRKSRKFCISVTSINSLKIPKNFTEEHRKKILLNDEVVLIVSDDKAWTLGKPLFTCDDNIWLQKGWPEFSQHCRLKIGHLLLFKHLGKTVFHVRIFKERFSAPIKSHKPANENDPSISQDGHVVSPDTFQETKGKTDLLSETGDKHRSTNYKALEAAKAFMAENPNSYIKEIKASYKRCGVLLSNGRKWGTIKCKGYKSYAKMCVNNWKKFLDENHLVVGDVCVF</sequence>
<keyword evidence="2" id="KW-0805">Transcription regulation</keyword>
<feature type="domain" description="TF-B3" evidence="7">
    <location>
        <begin position="8"/>
        <end position="105"/>
    </location>
</feature>
<dbReference type="SMART" id="SM01019">
    <property type="entry name" value="B3"/>
    <property type="match status" value="1"/>
</dbReference>
<keyword evidence="9" id="KW-1185">Reference proteome</keyword>
<feature type="compositionally biased region" description="Basic and acidic residues" evidence="6">
    <location>
        <begin position="136"/>
        <end position="150"/>
    </location>
</feature>
<name>A0A2U1LYP5_ARTAN</name>
<feature type="region of interest" description="Disordered" evidence="6">
    <location>
        <begin position="112"/>
        <end position="150"/>
    </location>
</feature>
<dbReference type="Gene3D" id="2.40.330.10">
    <property type="entry name" value="DNA-binding pseudobarrel domain"/>
    <property type="match status" value="2"/>
</dbReference>
<dbReference type="PANTHER" id="PTHR31920">
    <property type="entry name" value="B3 DOMAIN-CONTAINING"/>
    <property type="match status" value="1"/>
</dbReference>
<evidence type="ECO:0000256" key="6">
    <source>
        <dbReference type="SAM" id="MobiDB-lite"/>
    </source>
</evidence>
<proteinExistence type="predicted"/>
<dbReference type="OrthoDB" id="623918at2759"/>
<gene>
    <name evidence="8" type="ORF">CTI12_AA438470</name>
</gene>
<feature type="domain" description="TF-B3" evidence="7">
    <location>
        <begin position="191"/>
        <end position="231"/>
    </location>
</feature>
<dbReference type="GO" id="GO:0005634">
    <property type="term" value="C:nucleus"/>
    <property type="evidence" value="ECO:0007669"/>
    <property type="project" value="UniProtKB-SubCell"/>
</dbReference>
<evidence type="ECO:0000256" key="4">
    <source>
        <dbReference type="ARBA" id="ARBA00023163"/>
    </source>
</evidence>
<dbReference type="CDD" id="cd10017">
    <property type="entry name" value="B3_DNA"/>
    <property type="match status" value="2"/>
</dbReference>
<evidence type="ECO:0000256" key="2">
    <source>
        <dbReference type="ARBA" id="ARBA00023015"/>
    </source>
</evidence>
<dbReference type="InterPro" id="IPR015300">
    <property type="entry name" value="DNA-bd_pseudobarrel_sf"/>
</dbReference>
<evidence type="ECO:0000256" key="5">
    <source>
        <dbReference type="ARBA" id="ARBA00023242"/>
    </source>
</evidence>
<dbReference type="SUPFAM" id="SSF101936">
    <property type="entry name" value="DNA-binding pseudobarrel domain"/>
    <property type="match status" value="2"/>
</dbReference>
<dbReference type="EMBL" id="PKPP01007180">
    <property type="protein sequence ID" value="PWA54136.1"/>
    <property type="molecule type" value="Genomic_DNA"/>
</dbReference>
<dbReference type="Pfam" id="PF02362">
    <property type="entry name" value="B3"/>
    <property type="match status" value="1"/>
</dbReference>
<evidence type="ECO:0000256" key="1">
    <source>
        <dbReference type="ARBA" id="ARBA00004123"/>
    </source>
</evidence>
<accession>A0A2U1LYP5</accession>
<evidence type="ECO:0000313" key="8">
    <source>
        <dbReference type="EMBL" id="PWA54136.1"/>
    </source>
</evidence>
<dbReference type="AlphaFoldDB" id="A0A2U1LYP5"/>
<evidence type="ECO:0000313" key="9">
    <source>
        <dbReference type="Proteomes" id="UP000245207"/>
    </source>
</evidence>
<protein>
    <submittedName>
        <fullName evidence="8">DNA-binding pseudobarrel domain-containing protein</fullName>
    </submittedName>
</protein>